<protein>
    <submittedName>
        <fullName evidence="1">Uncharacterized protein</fullName>
    </submittedName>
</protein>
<dbReference type="Proteomes" id="UP000784294">
    <property type="component" value="Unassembled WGS sequence"/>
</dbReference>
<comment type="caution">
    <text evidence="1">The sequence shown here is derived from an EMBL/GenBank/DDBJ whole genome shotgun (WGS) entry which is preliminary data.</text>
</comment>
<dbReference type="EMBL" id="CAAALY010001408">
    <property type="protein sequence ID" value="VEL07278.1"/>
    <property type="molecule type" value="Genomic_DNA"/>
</dbReference>
<evidence type="ECO:0000313" key="1">
    <source>
        <dbReference type="EMBL" id="VEL07278.1"/>
    </source>
</evidence>
<keyword evidence="2" id="KW-1185">Reference proteome</keyword>
<reference evidence="1" key="1">
    <citation type="submission" date="2018-11" db="EMBL/GenBank/DDBJ databases">
        <authorList>
            <consortium name="Pathogen Informatics"/>
        </authorList>
    </citation>
    <scope>NUCLEOTIDE SEQUENCE</scope>
</reference>
<dbReference type="AlphaFoldDB" id="A0A448WAW3"/>
<accession>A0A448WAW3</accession>
<evidence type="ECO:0000313" key="2">
    <source>
        <dbReference type="Proteomes" id="UP000784294"/>
    </source>
</evidence>
<gene>
    <name evidence="1" type="ORF">PXEA_LOCUS718</name>
</gene>
<name>A0A448WAW3_9PLAT</name>
<proteinExistence type="predicted"/>
<sequence length="78" mass="8205">MEAGTGPHLPAGSWPESCLACWPVVSFCTFLIVFSDAPINLSAATTTPFVYQTGLHASGPWLPHSLARTHLDPGEGPS</sequence>
<organism evidence="1 2">
    <name type="scientific">Protopolystoma xenopodis</name>
    <dbReference type="NCBI Taxonomy" id="117903"/>
    <lineage>
        <taxon>Eukaryota</taxon>
        <taxon>Metazoa</taxon>
        <taxon>Spiralia</taxon>
        <taxon>Lophotrochozoa</taxon>
        <taxon>Platyhelminthes</taxon>
        <taxon>Monogenea</taxon>
        <taxon>Polyopisthocotylea</taxon>
        <taxon>Polystomatidea</taxon>
        <taxon>Polystomatidae</taxon>
        <taxon>Protopolystoma</taxon>
    </lineage>
</organism>